<keyword evidence="3" id="KW-1185">Reference proteome</keyword>
<protein>
    <submittedName>
        <fullName evidence="2">Uncharacterized protein</fullName>
    </submittedName>
</protein>
<proteinExistence type="predicted"/>
<comment type="caution">
    <text evidence="2">The sequence shown here is derived from an EMBL/GenBank/DDBJ whole genome shotgun (WGS) entry which is preliminary data.</text>
</comment>
<dbReference type="InParanoid" id="A0A2R5H2F3"/>
<reference evidence="2 3" key="1">
    <citation type="submission" date="2017-12" db="EMBL/GenBank/DDBJ databases">
        <title>Sequencing, de novo assembly and annotation of complete genome of a new Thraustochytrid species, strain FCC1311.</title>
        <authorList>
            <person name="Sedici K."/>
            <person name="Godart F."/>
            <person name="Aiese Cigliano R."/>
            <person name="Sanseverino W."/>
            <person name="Barakat M."/>
            <person name="Ortet P."/>
            <person name="Marechal E."/>
            <person name="Cagnac O."/>
            <person name="Amato A."/>
        </authorList>
    </citation>
    <scope>NUCLEOTIDE SEQUENCE [LARGE SCALE GENOMIC DNA]</scope>
</reference>
<dbReference type="Proteomes" id="UP000241890">
    <property type="component" value="Unassembled WGS sequence"/>
</dbReference>
<name>A0A2R5H2F3_9STRA</name>
<evidence type="ECO:0000313" key="2">
    <source>
        <dbReference type="EMBL" id="GBG34574.1"/>
    </source>
</evidence>
<evidence type="ECO:0000256" key="1">
    <source>
        <dbReference type="SAM" id="MobiDB-lite"/>
    </source>
</evidence>
<accession>A0A2R5H2F3</accession>
<dbReference type="AlphaFoldDB" id="A0A2R5H2F3"/>
<gene>
    <name evidence="2" type="ORF">FCC1311_107952</name>
</gene>
<dbReference type="EMBL" id="BEYU01000202">
    <property type="protein sequence ID" value="GBG34574.1"/>
    <property type="molecule type" value="Genomic_DNA"/>
</dbReference>
<organism evidence="2 3">
    <name type="scientific">Hondaea fermentalgiana</name>
    <dbReference type="NCBI Taxonomy" id="2315210"/>
    <lineage>
        <taxon>Eukaryota</taxon>
        <taxon>Sar</taxon>
        <taxon>Stramenopiles</taxon>
        <taxon>Bigyra</taxon>
        <taxon>Labyrinthulomycetes</taxon>
        <taxon>Thraustochytrida</taxon>
        <taxon>Thraustochytriidae</taxon>
        <taxon>Hondaea</taxon>
    </lineage>
</organism>
<evidence type="ECO:0000313" key="3">
    <source>
        <dbReference type="Proteomes" id="UP000241890"/>
    </source>
</evidence>
<sequence>MLATIDERPELASGWEERTNSPHYVEAPRTKHDSWSVTQAMQHESQKRPRHIAQHRQQEQHMRALYKNSSHSRTNRRFGADQATSISWTSSPPSAKQQLQQQLQASRNGGYSADYSVAKPSIEDSLLLQLAPEREAALRVRQTRRLSSGSRGHLVSQSEADLVDLETLQSSCWQRHQRKPRRKDHRKLLHKFARCLHL</sequence>
<feature type="region of interest" description="Disordered" evidence="1">
    <location>
        <begin position="1"/>
        <end position="31"/>
    </location>
</feature>